<feature type="transmembrane region" description="Helical" evidence="2">
    <location>
        <begin position="349"/>
        <end position="370"/>
    </location>
</feature>
<feature type="compositionally biased region" description="Polar residues" evidence="1">
    <location>
        <begin position="258"/>
        <end position="267"/>
    </location>
</feature>
<feature type="transmembrane region" description="Helical" evidence="2">
    <location>
        <begin position="390"/>
        <end position="412"/>
    </location>
</feature>
<gene>
    <name evidence="3" type="ORF">BCR41DRAFT_383991</name>
</gene>
<feature type="compositionally biased region" description="Polar residues" evidence="1">
    <location>
        <begin position="161"/>
        <end position="186"/>
    </location>
</feature>
<evidence type="ECO:0000313" key="4">
    <source>
        <dbReference type="Proteomes" id="UP000193648"/>
    </source>
</evidence>
<feature type="compositionally biased region" description="Polar residues" evidence="1">
    <location>
        <begin position="85"/>
        <end position="101"/>
    </location>
</feature>
<feature type="region of interest" description="Disordered" evidence="1">
    <location>
        <begin position="23"/>
        <end position="120"/>
    </location>
</feature>
<feature type="region of interest" description="Disordered" evidence="1">
    <location>
        <begin position="249"/>
        <end position="270"/>
    </location>
</feature>
<dbReference type="RefSeq" id="XP_021884683.1">
    <property type="nucleotide sequence ID" value="XM_022027522.1"/>
</dbReference>
<dbReference type="EMBL" id="MCFF01000005">
    <property type="protein sequence ID" value="ORZ26936.1"/>
    <property type="molecule type" value="Genomic_DNA"/>
</dbReference>
<proteinExistence type="predicted"/>
<comment type="caution">
    <text evidence="3">The sequence shown here is derived from an EMBL/GenBank/DDBJ whole genome shotgun (WGS) entry which is preliminary data.</text>
</comment>
<dbReference type="InParanoid" id="A0A1Y2GXC5"/>
<dbReference type="AlphaFoldDB" id="A0A1Y2GXC5"/>
<organism evidence="3 4">
    <name type="scientific">Lobosporangium transversale</name>
    <dbReference type="NCBI Taxonomy" id="64571"/>
    <lineage>
        <taxon>Eukaryota</taxon>
        <taxon>Fungi</taxon>
        <taxon>Fungi incertae sedis</taxon>
        <taxon>Mucoromycota</taxon>
        <taxon>Mortierellomycotina</taxon>
        <taxon>Mortierellomycetes</taxon>
        <taxon>Mortierellales</taxon>
        <taxon>Mortierellaceae</taxon>
        <taxon>Lobosporangium</taxon>
    </lineage>
</organism>
<feature type="compositionally biased region" description="Basic and acidic residues" evidence="1">
    <location>
        <begin position="38"/>
        <end position="49"/>
    </location>
</feature>
<reference evidence="3 4" key="1">
    <citation type="submission" date="2016-07" db="EMBL/GenBank/DDBJ databases">
        <title>Pervasive Adenine N6-methylation of Active Genes in Fungi.</title>
        <authorList>
            <consortium name="DOE Joint Genome Institute"/>
            <person name="Mondo S.J."/>
            <person name="Dannebaum R.O."/>
            <person name="Kuo R.C."/>
            <person name="Labutti K."/>
            <person name="Haridas S."/>
            <person name="Kuo A."/>
            <person name="Salamov A."/>
            <person name="Ahrendt S.R."/>
            <person name="Lipzen A."/>
            <person name="Sullivan W."/>
            <person name="Andreopoulos W.B."/>
            <person name="Clum A."/>
            <person name="Lindquist E."/>
            <person name="Daum C."/>
            <person name="Ramamoorthy G.K."/>
            <person name="Gryganskyi A."/>
            <person name="Culley D."/>
            <person name="Magnuson J.K."/>
            <person name="James T.Y."/>
            <person name="O'Malley M.A."/>
            <person name="Stajich J.E."/>
            <person name="Spatafora J.W."/>
            <person name="Visel A."/>
            <person name="Grigoriev I.V."/>
        </authorList>
    </citation>
    <scope>NUCLEOTIDE SEQUENCE [LARGE SCALE GENOMIC DNA]</scope>
    <source>
        <strain evidence="3 4">NRRL 3116</strain>
    </source>
</reference>
<evidence type="ECO:0000256" key="1">
    <source>
        <dbReference type="SAM" id="MobiDB-lite"/>
    </source>
</evidence>
<protein>
    <submittedName>
        <fullName evidence="3">Uncharacterized protein</fullName>
    </submittedName>
</protein>
<feature type="compositionally biased region" description="Low complexity" evidence="1">
    <location>
        <begin position="67"/>
        <end position="84"/>
    </location>
</feature>
<dbReference type="Proteomes" id="UP000193648">
    <property type="component" value="Unassembled WGS sequence"/>
</dbReference>
<sequence>MDFKQATLKKATVSTLPLWAEVERGSQQHQQQQSSSSRLEELPEEHDQIAVDLSPDHVSTPPLQPFSKASSSTSASSGEHSISSTQPLNNHKDGGNTTKTAHNGDRSVDTGSSSARVTKPTIPLYSTSSIRASQQQDWSVFATMSNVSTISSIPSKYKGTLSPNNTINSGAKDSKSTEPNSGSMPTLRSIPLKLDELFKFSKPAGRTSIDEDRNEDRICTCTCPEHGRTGNSDGMLSARTSKRRQKECRENMRGYPSGQCTSTTPPEHTSWDEKGAELPLTHELSTAAKNTAFNIEAMKAFLNSPLFSNILKSLTIIAAVSLFAIALDAIVILVKTPEQETHFSNDNTALIITVILSLMTIAYSCFTIFLESRRPPEGLDSSSSKPLFVIFSEIIASIIWAQILSITIYIYIWTYGCTAAGERQLQRLWKQDFADQHLSGMLCRRHGAMVGLELLLVLLLIFNFYTHLALNFKFIRAVSY</sequence>
<dbReference type="OrthoDB" id="2440805at2759"/>
<evidence type="ECO:0000313" key="3">
    <source>
        <dbReference type="EMBL" id="ORZ26936.1"/>
    </source>
</evidence>
<keyword evidence="2" id="KW-0812">Transmembrane</keyword>
<dbReference type="GeneID" id="33569365"/>
<evidence type="ECO:0000256" key="2">
    <source>
        <dbReference type="SAM" id="Phobius"/>
    </source>
</evidence>
<feature type="transmembrane region" description="Helical" evidence="2">
    <location>
        <begin position="448"/>
        <end position="470"/>
    </location>
</feature>
<feature type="compositionally biased region" description="Low complexity" evidence="1">
    <location>
        <begin position="27"/>
        <end position="37"/>
    </location>
</feature>
<keyword evidence="2" id="KW-0472">Membrane</keyword>
<keyword evidence="2" id="KW-1133">Transmembrane helix</keyword>
<accession>A0A1Y2GXC5</accession>
<name>A0A1Y2GXC5_9FUNG</name>
<keyword evidence="4" id="KW-1185">Reference proteome</keyword>
<feature type="transmembrane region" description="Helical" evidence="2">
    <location>
        <begin position="314"/>
        <end position="334"/>
    </location>
</feature>
<feature type="region of interest" description="Disordered" evidence="1">
    <location>
        <begin position="158"/>
        <end position="188"/>
    </location>
</feature>